<keyword evidence="2" id="KW-1133">Transmembrane helix</keyword>
<keyword evidence="5" id="KW-1185">Reference proteome</keyword>
<sequence>MYDILKDTKNEIENNFTSDAIEQIQTEGIKRELNRFKATLIKDITYELEHTMEVIQSPVFVGLLGRYSHGKSALVNALFSLDDASKLPEGEGVVTSKVTRVDFKKDLYTPNAYEVKKGGVSNPIDIETLRNGVGQSQTDTSSVDYFYLNLPTDNRDFAQLFATKNISLIDMPGLGGPYFKDQTTTKQYIKNLDMILAIVKADGIREAGVHIEPYIQTSAGLPVIPVLTFSDLWKESDLYADCNNEDEMLQKAKSLIQEYIPSLSKYNTNLIAVSSYTGQNINELRSLILNHVEVGNIAIGKARKEISPVYKRQVQQLSIEFNNLKNKINTLNEELDELLKPILPKRKDTNQLKEVFSSGKVQRSYRDLSKEGSTQINECFNKYKDYIHGLRSRNSAKEVMEWLNSFDRDLNNRIFRDTIERVNCLFEEYKEQLRIGIRDALEHMTLDRQKKMDLQERTSDTITEFKVDWKNVFHIQLDSVSLQTFYGKYQAKVAGSTFMEMLKQPITLAMFIGGLILGAITISLYGVGFILSIIALVQIWIQVPGLKKRHLADLKDEIYDYLESQFEITDKKERLASVLEEKKEDLYQSLNEEISSETSEYNRDAFYLKRVKDHLDNVLFAMSERIDDEIRNINYSK</sequence>
<keyword evidence="1" id="KW-0175">Coiled coil</keyword>
<evidence type="ECO:0000256" key="1">
    <source>
        <dbReference type="SAM" id="Coils"/>
    </source>
</evidence>
<protein>
    <submittedName>
        <fullName evidence="4">Dynamin family protein</fullName>
    </submittedName>
</protein>
<dbReference type="Gene3D" id="3.40.50.300">
    <property type="entry name" value="P-loop containing nucleotide triphosphate hydrolases"/>
    <property type="match status" value="1"/>
</dbReference>
<keyword evidence="2" id="KW-0812">Transmembrane</keyword>
<gene>
    <name evidence="4" type="ORF">QUW02_08125</name>
</gene>
<evidence type="ECO:0000313" key="5">
    <source>
        <dbReference type="Proteomes" id="UP001228403"/>
    </source>
</evidence>
<name>A0ABT7U5S9_9BACE</name>
<evidence type="ECO:0000313" key="4">
    <source>
        <dbReference type="EMBL" id="MDM8145886.1"/>
    </source>
</evidence>
<proteinExistence type="predicted"/>
<evidence type="ECO:0000256" key="2">
    <source>
        <dbReference type="SAM" id="Phobius"/>
    </source>
</evidence>
<dbReference type="InterPro" id="IPR027417">
    <property type="entry name" value="P-loop_NTPase"/>
</dbReference>
<dbReference type="EMBL" id="JAUDCF010000017">
    <property type="protein sequence ID" value="MDM8145886.1"/>
    <property type="molecule type" value="Genomic_DNA"/>
</dbReference>
<evidence type="ECO:0000259" key="3">
    <source>
        <dbReference type="Pfam" id="PF00350"/>
    </source>
</evidence>
<feature type="transmembrane region" description="Helical" evidence="2">
    <location>
        <begin position="508"/>
        <end position="541"/>
    </location>
</feature>
<comment type="caution">
    <text evidence="4">The sequence shown here is derived from an EMBL/GenBank/DDBJ whole genome shotgun (WGS) entry which is preliminary data.</text>
</comment>
<organism evidence="4 5">
    <name type="scientific">Bacteroides eggerthii</name>
    <dbReference type="NCBI Taxonomy" id="28111"/>
    <lineage>
        <taxon>Bacteria</taxon>
        <taxon>Pseudomonadati</taxon>
        <taxon>Bacteroidota</taxon>
        <taxon>Bacteroidia</taxon>
        <taxon>Bacteroidales</taxon>
        <taxon>Bacteroidaceae</taxon>
        <taxon>Bacteroides</taxon>
    </lineage>
</organism>
<keyword evidence="2" id="KW-0472">Membrane</keyword>
<dbReference type="InterPro" id="IPR045063">
    <property type="entry name" value="Dynamin_N"/>
</dbReference>
<dbReference type="Proteomes" id="UP001228403">
    <property type="component" value="Unassembled WGS sequence"/>
</dbReference>
<reference evidence="5" key="1">
    <citation type="submission" date="2023-07" db="EMBL/GenBank/DDBJ databases">
        <title>Identification and characterization of horizontal gene transfer across gut microbiota members of farm animals based on homology search.</title>
        <authorList>
            <person name="Schwarzerova J."/>
            <person name="Nykrynova M."/>
            <person name="Jureckova K."/>
            <person name="Cejkova D."/>
            <person name="Rychlik I."/>
        </authorList>
    </citation>
    <scope>NUCLEOTIDE SEQUENCE [LARGE SCALE GENOMIC DNA]</scope>
    <source>
        <strain evidence="5">ET4</strain>
    </source>
</reference>
<accession>A0ABT7U5S9</accession>
<dbReference type="SUPFAM" id="SSF52540">
    <property type="entry name" value="P-loop containing nucleoside triphosphate hydrolases"/>
    <property type="match status" value="1"/>
</dbReference>
<feature type="domain" description="Dynamin N-terminal" evidence="3">
    <location>
        <begin position="62"/>
        <end position="202"/>
    </location>
</feature>
<feature type="coiled-coil region" evidence="1">
    <location>
        <begin position="314"/>
        <end position="341"/>
    </location>
</feature>
<dbReference type="Pfam" id="PF00350">
    <property type="entry name" value="Dynamin_N"/>
    <property type="match status" value="1"/>
</dbReference>